<dbReference type="AlphaFoldDB" id="A0A7R8WYH8"/>
<dbReference type="GO" id="GO:0003677">
    <property type="term" value="F:DNA binding"/>
    <property type="evidence" value="ECO:0007669"/>
    <property type="project" value="UniProtKB-KW"/>
</dbReference>
<dbReference type="PANTHER" id="PTHR44846">
    <property type="entry name" value="MANNOSYL-D-GLYCERATE TRANSPORT/METABOLISM SYSTEM REPRESSOR MNGR-RELATED"/>
    <property type="match status" value="1"/>
</dbReference>
<evidence type="ECO:0000256" key="1">
    <source>
        <dbReference type="ARBA" id="ARBA00023015"/>
    </source>
</evidence>
<dbReference type="SUPFAM" id="SSF64288">
    <property type="entry name" value="Chorismate lyase-like"/>
    <property type="match status" value="1"/>
</dbReference>
<dbReference type="InterPro" id="IPR036390">
    <property type="entry name" value="WH_DNA-bd_sf"/>
</dbReference>
<dbReference type="PRINTS" id="PR00035">
    <property type="entry name" value="HTHGNTR"/>
</dbReference>
<evidence type="ECO:0000313" key="4">
    <source>
        <dbReference type="EMBL" id="CAD7239376.1"/>
    </source>
</evidence>
<gene>
    <name evidence="4" type="ORF">CTOB1V02_LOCUS17191</name>
</gene>
<dbReference type="Pfam" id="PF07702">
    <property type="entry name" value="UTRA"/>
    <property type="match status" value="1"/>
</dbReference>
<feature type="non-terminal residue" evidence="4">
    <location>
        <position position="193"/>
    </location>
</feature>
<dbReference type="Gene3D" id="1.10.10.10">
    <property type="entry name" value="Winged helix-like DNA-binding domain superfamily/Winged helix DNA-binding domain"/>
    <property type="match status" value="1"/>
</dbReference>
<protein>
    <submittedName>
        <fullName evidence="4">Uncharacterized protein</fullName>
    </submittedName>
</protein>
<feature type="non-terminal residue" evidence="4">
    <location>
        <position position="1"/>
    </location>
</feature>
<dbReference type="Pfam" id="PF00392">
    <property type="entry name" value="GntR"/>
    <property type="match status" value="1"/>
</dbReference>
<dbReference type="PROSITE" id="PS51063">
    <property type="entry name" value="HTH_CRP_2"/>
    <property type="match status" value="1"/>
</dbReference>
<dbReference type="SMART" id="SM00866">
    <property type="entry name" value="UTRA"/>
    <property type="match status" value="1"/>
</dbReference>
<name>A0A7R8WYH8_9CRUS</name>
<dbReference type="InterPro" id="IPR011663">
    <property type="entry name" value="UTRA"/>
</dbReference>
<dbReference type="SMART" id="SM00345">
    <property type="entry name" value="HTH_GNTR"/>
    <property type="match status" value="1"/>
</dbReference>
<sequence>IERGEWTTGNKIPTEAELAQMFGASRMTVNRALRELAVEGRLARRQGLGTFVTTPKQKSAMLEISSIAEEIKKSGGRYSCTVHLLREEKITPVLALGMEVRAYSPVFHSVLVHKKDGVPLQLADRYVNPAMVPVYLEQDFSRITPSEYLLSIAPAYNAEHTVEAVLVDGWIGKLLDIHESEPCLALHRKTWAE</sequence>
<keyword evidence="1" id="KW-0805">Transcription regulation</keyword>
<dbReference type="InterPro" id="IPR028978">
    <property type="entry name" value="Chorismate_lyase_/UTRA_dom_sf"/>
</dbReference>
<dbReference type="EMBL" id="OB724016">
    <property type="protein sequence ID" value="CAD7239376.1"/>
    <property type="molecule type" value="Genomic_DNA"/>
</dbReference>
<dbReference type="Gene3D" id="3.40.1410.10">
    <property type="entry name" value="Chorismate lyase-like"/>
    <property type="match status" value="1"/>
</dbReference>
<dbReference type="InterPro" id="IPR036388">
    <property type="entry name" value="WH-like_DNA-bd_sf"/>
</dbReference>
<organism evidence="4">
    <name type="scientific">Cyprideis torosa</name>
    <dbReference type="NCBI Taxonomy" id="163714"/>
    <lineage>
        <taxon>Eukaryota</taxon>
        <taxon>Metazoa</taxon>
        <taxon>Ecdysozoa</taxon>
        <taxon>Arthropoda</taxon>
        <taxon>Crustacea</taxon>
        <taxon>Oligostraca</taxon>
        <taxon>Ostracoda</taxon>
        <taxon>Podocopa</taxon>
        <taxon>Podocopida</taxon>
        <taxon>Cytherocopina</taxon>
        <taxon>Cytheroidea</taxon>
        <taxon>Cytherideidae</taxon>
        <taxon>Cyprideis</taxon>
    </lineage>
</organism>
<proteinExistence type="predicted"/>
<dbReference type="SUPFAM" id="SSF46785">
    <property type="entry name" value="Winged helix' DNA-binding domain"/>
    <property type="match status" value="1"/>
</dbReference>
<reference evidence="4" key="1">
    <citation type="submission" date="2020-11" db="EMBL/GenBank/DDBJ databases">
        <authorList>
            <person name="Tran Van P."/>
        </authorList>
    </citation>
    <scope>NUCLEOTIDE SEQUENCE</scope>
</reference>
<dbReference type="InterPro" id="IPR012318">
    <property type="entry name" value="HTH_CRP"/>
</dbReference>
<evidence type="ECO:0000256" key="3">
    <source>
        <dbReference type="ARBA" id="ARBA00023163"/>
    </source>
</evidence>
<evidence type="ECO:0000256" key="2">
    <source>
        <dbReference type="ARBA" id="ARBA00023125"/>
    </source>
</evidence>
<dbReference type="InterPro" id="IPR050679">
    <property type="entry name" value="Bact_HTH_transcr_reg"/>
</dbReference>
<keyword evidence="2" id="KW-0238">DNA-binding</keyword>
<dbReference type="InterPro" id="IPR000524">
    <property type="entry name" value="Tscrpt_reg_HTH_GntR"/>
</dbReference>
<accession>A0A7R8WYH8</accession>
<dbReference type="CDD" id="cd07377">
    <property type="entry name" value="WHTH_GntR"/>
    <property type="match status" value="1"/>
</dbReference>
<keyword evidence="3" id="KW-0804">Transcription</keyword>
<dbReference type="GO" id="GO:0003700">
    <property type="term" value="F:DNA-binding transcription factor activity"/>
    <property type="evidence" value="ECO:0007669"/>
    <property type="project" value="InterPro"/>
</dbReference>
<dbReference type="PANTHER" id="PTHR44846:SF16">
    <property type="entry name" value="TRANSCRIPTIONAL REGULATOR PHNF-RELATED"/>
    <property type="match status" value="1"/>
</dbReference>
<dbReference type="PROSITE" id="PS50949">
    <property type="entry name" value="HTH_GNTR"/>
    <property type="match status" value="1"/>
</dbReference>
<dbReference type="OrthoDB" id="10264939at2759"/>